<dbReference type="RefSeq" id="WP_032552327.1">
    <property type="nucleotide sequence ID" value="NZ_JFFR01000027.1"/>
</dbReference>
<reference evidence="1 2" key="1">
    <citation type="submission" date="2014-02" db="EMBL/GenBank/DDBJ databases">
        <title>Vibrio fortis Dalian14 Genome Sequencing.</title>
        <authorList>
            <person name="Wang Y."/>
            <person name="Song L."/>
            <person name="Liu G."/>
            <person name="Ding J."/>
        </authorList>
    </citation>
    <scope>NUCLEOTIDE SEQUENCE [LARGE SCALE GENOMIC DNA]</scope>
    <source>
        <strain evidence="1 2">Dalian14</strain>
    </source>
</reference>
<comment type="caution">
    <text evidence="1">The sequence shown here is derived from an EMBL/GenBank/DDBJ whole genome shotgun (WGS) entry which is preliminary data.</text>
</comment>
<name>A0A066UTL7_9VIBR</name>
<evidence type="ECO:0000313" key="2">
    <source>
        <dbReference type="Proteomes" id="UP000027219"/>
    </source>
</evidence>
<evidence type="ECO:0008006" key="3">
    <source>
        <dbReference type="Google" id="ProtNLM"/>
    </source>
</evidence>
<gene>
    <name evidence="1" type="ORF">VFDL14_18760</name>
</gene>
<keyword evidence="2" id="KW-1185">Reference proteome</keyword>
<dbReference type="Proteomes" id="UP000027219">
    <property type="component" value="Unassembled WGS sequence"/>
</dbReference>
<dbReference type="AlphaFoldDB" id="A0A066UTL7"/>
<dbReference type="STRING" id="212667.VFDL14_18760"/>
<sequence length="231" mass="26108">MKYYSNEFDGALDSVEHYQKYPEMKPWIGCEYAASSIKILVIGESHYLDVGSTYHHDPQAWYGGVTVSDKKDSGWIKTRNIISNGIESNWKSKSKTIYKNIEKALIESNANCSGRTTAFSNIAFLNYFQRPAEQTGKSIKVSKLDSDVSKSVVGQVVKAISPEVIIFTTSLAWSHAKRSNLIKEFDEQSIKYTRAPHPGMPWWNRVSKAYGNRTGKQHFVHFVNAAVKIDT</sequence>
<dbReference type="OrthoDB" id="1149978at2"/>
<dbReference type="EMBL" id="JFFR01000027">
    <property type="protein sequence ID" value="KDN27533.1"/>
    <property type="molecule type" value="Genomic_DNA"/>
</dbReference>
<proteinExistence type="predicted"/>
<accession>A0A066UTL7</accession>
<protein>
    <recommendedName>
        <fullName evidence="3">Uracil-DNA glycosylase-like domain-containing protein</fullName>
    </recommendedName>
</protein>
<organism evidence="1 2">
    <name type="scientific">Vibrio fortis</name>
    <dbReference type="NCBI Taxonomy" id="212667"/>
    <lineage>
        <taxon>Bacteria</taxon>
        <taxon>Pseudomonadati</taxon>
        <taxon>Pseudomonadota</taxon>
        <taxon>Gammaproteobacteria</taxon>
        <taxon>Vibrionales</taxon>
        <taxon>Vibrionaceae</taxon>
        <taxon>Vibrio</taxon>
    </lineage>
</organism>
<evidence type="ECO:0000313" key="1">
    <source>
        <dbReference type="EMBL" id="KDN27533.1"/>
    </source>
</evidence>